<keyword evidence="2" id="KW-1185">Reference proteome</keyword>
<protein>
    <submittedName>
        <fullName evidence="1">Uncharacterized protein</fullName>
    </submittedName>
</protein>
<evidence type="ECO:0000313" key="2">
    <source>
        <dbReference type="Proteomes" id="UP000292136"/>
    </source>
</evidence>
<dbReference type="RefSeq" id="WP_014237449.1">
    <property type="nucleotide sequence ID" value="NZ_SHKM01000001.1"/>
</dbReference>
<comment type="caution">
    <text evidence="1">The sequence shown here is derived from an EMBL/GenBank/DDBJ whole genome shotgun (WGS) entry which is preliminary data.</text>
</comment>
<dbReference type="Proteomes" id="UP000292136">
    <property type="component" value="Unassembled WGS sequence"/>
</dbReference>
<evidence type="ECO:0000313" key="1">
    <source>
        <dbReference type="EMBL" id="RZT89785.1"/>
    </source>
</evidence>
<organism evidence="1 2">
    <name type="scientific">Azospira oryzae</name>
    <dbReference type="NCBI Taxonomy" id="146939"/>
    <lineage>
        <taxon>Bacteria</taxon>
        <taxon>Pseudomonadati</taxon>
        <taxon>Pseudomonadota</taxon>
        <taxon>Betaproteobacteria</taxon>
        <taxon>Rhodocyclales</taxon>
        <taxon>Rhodocyclaceae</taxon>
        <taxon>Azospira</taxon>
    </lineage>
</organism>
<name>A0ABY0ISN0_9RHOO</name>
<proteinExistence type="predicted"/>
<accession>A0ABY0ISN0</accession>
<dbReference type="EMBL" id="SHKM01000001">
    <property type="protein sequence ID" value="RZT89785.1"/>
    <property type="molecule type" value="Genomic_DNA"/>
</dbReference>
<sequence>MSTIKQIPLEEAQPGMLLGDDLRDAAGQVLLPRGSELAESSLRSLARRGIETLTIRIEAPVDEGALMARREASRLRLQHLFRQAGDPASQELLRLMLEYRQERPQ</sequence>
<gene>
    <name evidence="1" type="ORF">EV678_0579</name>
</gene>
<reference evidence="1 2" key="1">
    <citation type="submission" date="2019-02" db="EMBL/GenBank/DDBJ databases">
        <title>Genomic Encyclopedia of Type Strains, Phase IV (KMG-IV): sequencing the most valuable type-strain genomes for metagenomic binning, comparative biology and taxonomic classification.</title>
        <authorList>
            <person name="Goeker M."/>
        </authorList>
    </citation>
    <scope>NUCLEOTIDE SEQUENCE [LARGE SCALE GENOMIC DNA]</scope>
    <source>
        <strain evidence="1 2">DSM 21223</strain>
    </source>
</reference>